<organism evidence="1 2">
    <name type="scientific">Terrilactibacillus tamarindi</name>
    <dbReference type="NCBI Taxonomy" id="2599694"/>
    <lineage>
        <taxon>Bacteria</taxon>
        <taxon>Bacillati</taxon>
        <taxon>Bacillota</taxon>
        <taxon>Bacilli</taxon>
        <taxon>Bacillales</taxon>
        <taxon>Bacillaceae</taxon>
        <taxon>Terrilactibacillus</taxon>
    </lineage>
</organism>
<proteinExistence type="predicted"/>
<evidence type="ECO:0000313" key="1">
    <source>
        <dbReference type="EMBL" id="MTT31570.1"/>
    </source>
</evidence>
<dbReference type="EMBL" id="WNHB01000007">
    <property type="protein sequence ID" value="MTT31570.1"/>
    <property type="molecule type" value="Genomic_DNA"/>
</dbReference>
<name>A0A6N8CPN2_9BACI</name>
<dbReference type="AlphaFoldDB" id="A0A6N8CPN2"/>
<sequence>MTNLNKSPKIAIQEINKKINDLEKVIKLYEQNKGNLSIFEDWKSDVRNTLDQMFSEKSIGKDFLRETNVFVNKFSETDTSNKVNNAFKKAMVFLENLKSNIESGIYLSEINGDSIDRTLAIIIIRRILLNFYVHIKAMYQNDVHGNGKIKKDDLDKIRIGNEYDVQRILYSLIKPIFPYTRLEVFDDVGYNSVRYDIILEEYGIVIEVKCTRPSMTERKITEELGADSFHYKADHLFLFVFDKEKIIKDPKVFERAFNRKKNDFGKELETIVIQEVTF</sequence>
<dbReference type="Proteomes" id="UP000440978">
    <property type="component" value="Unassembled WGS sequence"/>
</dbReference>
<keyword evidence="2" id="KW-1185">Reference proteome</keyword>
<evidence type="ECO:0000313" key="2">
    <source>
        <dbReference type="Proteomes" id="UP000440978"/>
    </source>
</evidence>
<reference evidence="1 2" key="1">
    <citation type="submission" date="2019-11" db="EMBL/GenBank/DDBJ databases">
        <title>Terrilactibacillus tamarindus sp. nov. BCM23-1 isolated from bark of Tamarindus indica.</title>
        <authorList>
            <person name="Kingkaew E."/>
            <person name="Tanasupawat S."/>
        </authorList>
    </citation>
    <scope>NUCLEOTIDE SEQUENCE [LARGE SCALE GENOMIC DNA]</scope>
    <source>
        <strain evidence="1 2">BCM23-1</strain>
    </source>
</reference>
<comment type="caution">
    <text evidence="1">The sequence shown here is derived from an EMBL/GenBank/DDBJ whole genome shotgun (WGS) entry which is preliminary data.</text>
</comment>
<accession>A0A6N8CPN2</accession>
<gene>
    <name evidence="1" type="ORF">GMB86_06020</name>
</gene>
<protein>
    <submittedName>
        <fullName evidence="1">Uncharacterized protein</fullName>
    </submittedName>
</protein>
<dbReference type="Pfam" id="PF18742">
    <property type="entry name" value="DpnII-MboI"/>
    <property type="match status" value="1"/>
</dbReference>